<comment type="subcellular location">
    <subcellularLocation>
        <location evidence="10">Cell membrane</location>
        <topology evidence="10">Peripheral membrane protein</topology>
        <orientation evidence="10">Cytoplasmic side</orientation>
    </subcellularLocation>
</comment>
<keyword evidence="4 10" id="KW-0808">Transferase</keyword>
<dbReference type="GO" id="GO:0009252">
    <property type="term" value="P:peptidoglycan biosynthetic process"/>
    <property type="evidence" value="ECO:0007669"/>
    <property type="project" value="UniProtKB-UniRule"/>
</dbReference>
<evidence type="ECO:0000256" key="3">
    <source>
        <dbReference type="ARBA" id="ARBA00022676"/>
    </source>
</evidence>
<keyword evidence="6 10" id="KW-0573">Peptidoglycan synthesis</keyword>
<dbReference type="PANTHER" id="PTHR21015">
    <property type="entry name" value="UDP-N-ACETYLGLUCOSAMINE--N-ACETYLMURAMYL-(PENTAPEPTIDE) PYROPHOSPHORYL-UNDECAPRENOL N-ACETYLGLUCOSAMINE TRANSFERASE 1"/>
    <property type="match status" value="1"/>
</dbReference>
<dbReference type="AlphaFoldDB" id="A0A3E0B0W3"/>
<dbReference type="EMBL" id="QUMW01000009">
    <property type="protein sequence ID" value="REG25575.1"/>
    <property type="molecule type" value="Genomic_DNA"/>
</dbReference>
<evidence type="ECO:0000256" key="6">
    <source>
        <dbReference type="ARBA" id="ARBA00022984"/>
    </source>
</evidence>
<keyword evidence="11" id="KW-0175">Coiled coil</keyword>
<evidence type="ECO:0000256" key="2">
    <source>
        <dbReference type="ARBA" id="ARBA00022618"/>
    </source>
</evidence>
<dbReference type="Pfam" id="PF03033">
    <property type="entry name" value="Glyco_transf_28"/>
    <property type="match status" value="1"/>
</dbReference>
<keyword evidence="5 10" id="KW-0133">Cell shape</keyword>
<dbReference type="GO" id="GO:0051991">
    <property type="term" value="F:UDP-N-acetyl-D-glucosamine:N-acetylmuramoyl-L-alanyl-D-glutamyl-meso-2,6-diaminopimelyl-D-alanyl-D-alanine-diphosphoundecaprenol 4-beta-N-acetylglucosaminlytransferase activity"/>
    <property type="evidence" value="ECO:0007669"/>
    <property type="project" value="RHEA"/>
</dbReference>
<evidence type="ECO:0000256" key="1">
    <source>
        <dbReference type="ARBA" id="ARBA00022475"/>
    </source>
</evidence>
<dbReference type="GO" id="GO:0071555">
    <property type="term" value="P:cell wall organization"/>
    <property type="evidence" value="ECO:0007669"/>
    <property type="project" value="UniProtKB-KW"/>
</dbReference>
<feature type="binding site" evidence="10">
    <location>
        <position position="292"/>
    </location>
    <ligand>
        <name>UDP-N-acetyl-alpha-D-glucosamine</name>
        <dbReference type="ChEBI" id="CHEBI:57705"/>
    </ligand>
</feature>
<evidence type="ECO:0000313" key="15">
    <source>
        <dbReference type="Proteomes" id="UP000257076"/>
    </source>
</evidence>
<dbReference type="UniPathway" id="UPA00219"/>
<comment type="function">
    <text evidence="10">Cell wall formation. Catalyzes the transfer of a GlcNAc subunit on undecaprenyl-pyrophosphoryl-MurNAc-pentapeptide (lipid intermediate I) to form undecaprenyl-pyrophosphoryl-MurNAc-(pentapeptide)GlcNAc (lipid intermediate II).</text>
</comment>
<keyword evidence="7 10" id="KW-0472">Membrane</keyword>
<evidence type="ECO:0000256" key="9">
    <source>
        <dbReference type="ARBA" id="ARBA00023316"/>
    </source>
</evidence>
<keyword evidence="2 10" id="KW-0132">Cell division</keyword>
<dbReference type="GO" id="GO:0051301">
    <property type="term" value="P:cell division"/>
    <property type="evidence" value="ECO:0007669"/>
    <property type="project" value="UniProtKB-KW"/>
</dbReference>
<dbReference type="GO" id="GO:0005975">
    <property type="term" value="P:carbohydrate metabolic process"/>
    <property type="evidence" value="ECO:0007669"/>
    <property type="project" value="InterPro"/>
</dbReference>
<dbReference type="GO" id="GO:0005886">
    <property type="term" value="C:plasma membrane"/>
    <property type="evidence" value="ECO:0007669"/>
    <property type="project" value="UniProtKB-SubCell"/>
</dbReference>
<dbReference type="Proteomes" id="UP000257076">
    <property type="component" value="Unassembled WGS sequence"/>
</dbReference>
<feature type="binding site" evidence="10">
    <location>
        <position position="198"/>
    </location>
    <ligand>
        <name>UDP-N-acetyl-alpha-D-glucosamine</name>
        <dbReference type="ChEBI" id="CHEBI:57705"/>
    </ligand>
</feature>
<dbReference type="CDD" id="cd03785">
    <property type="entry name" value="GT28_MurG"/>
    <property type="match status" value="1"/>
</dbReference>
<organism evidence="14 15">
    <name type="scientific">Jeotgalicoccus halotolerans</name>
    <dbReference type="NCBI Taxonomy" id="157227"/>
    <lineage>
        <taxon>Bacteria</taxon>
        <taxon>Bacillati</taxon>
        <taxon>Bacillota</taxon>
        <taxon>Bacilli</taxon>
        <taxon>Bacillales</taxon>
        <taxon>Staphylococcaceae</taxon>
        <taxon>Jeotgalicoccus</taxon>
    </lineage>
</organism>
<dbReference type="GO" id="GO:0050511">
    <property type="term" value="F:undecaprenyldiphospho-muramoylpentapeptide beta-N-acetylglucosaminyltransferase activity"/>
    <property type="evidence" value="ECO:0007669"/>
    <property type="project" value="UniProtKB-UniRule"/>
</dbReference>
<dbReference type="Gene3D" id="3.40.50.2000">
    <property type="entry name" value="Glycogen Phosphorylase B"/>
    <property type="match status" value="2"/>
</dbReference>
<evidence type="ECO:0000313" key="14">
    <source>
        <dbReference type="EMBL" id="REG25575.1"/>
    </source>
</evidence>
<feature type="binding site" evidence="10">
    <location>
        <position position="168"/>
    </location>
    <ligand>
        <name>UDP-N-acetyl-alpha-D-glucosamine</name>
        <dbReference type="ChEBI" id="CHEBI:57705"/>
    </ligand>
</feature>
<keyword evidence="1 10" id="KW-1003">Cell membrane</keyword>
<comment type="caution">
    <text evidence="10">Lacks conserved residue(s) required for the propagation of feature annotation.</text>
</comment>
<keyword evidence="9 10" id="KW-0961">Cell wall biogenesis/degradation</keyword>
<dbReference type="OrthoDB" id="9808936at2"/>
<keyword evidence="8 10" id="KW-0131">Cell cycle</keyword>
<proteinExistence type="inferred from homology"/>
<evidence type="ECO:0000256" key="5">
    <source>
        <dbReference type="ARBA" id="ARBA00022960"/>
    </source>
</evidence>
<feature type="domain" description="Glycosyltransferase family 28 N-terminal" evidence="12">
    <location>
        <begin position="8"/>
        <end position="145"/>
    </location>
</feature>
<dbReference type="SUPFAM" id="SSF53756">
    <property type="entry name" value="UDP-Glycosyltransferase/glycogen phosphorylase"/>
    <property type="match status" value="1"/>
</dbReference>
<evidence type="ECO:0000256" key="10">
    <source>
        <dbReference type="HAMAP-Rule" id="MF_00033"/>
    </source>
</evidence>
<accession>A0A3E0B0W3</accession>
<dbReference type="PANTHER" id="PTHR21015:SF27">
    <property type="entry name" value="UDP-N-ACETYLGLUCOSAMINE--N-ACETYLMURAMYL-(PENTAPEPTIDE) PYROPHOSPHORYL-UNDECAPRENOL N-ACETYLGLUCOSAMINE TRANSFERASE"/>
    <property type="match status" value="1"/>
</dbReference>
<comment type="catalytic activity">
    <reaction evidence="10">
        <text>di-trans,octa-cis-undecaprenyl diphospho-N-acetyl-alpha-D-muramoyl-L-alanyl-D-glutamyl-meso-2,6-diaminopimeloyl-D-alanyl-D-alanine + UDP-N-acetyl-alpha-D-glucosamine = di-trans,octa-cis-undecaprenyl diphospho-[N-acetyl-alpha-D-glucosaminyl-(1-&gt;4)]-N-acetyl-alpha-D-muramoyl-L-alanyl-D-glutamyl-meso-2,6-diaminopimeloyl-D-alanyl-D-alanine + UDP + H(+)</text>
        <dbReference type="Rhea" id="RHEA:31227"/>
        <dbReference type="ChEBI" id="CHEBI:15378"/>
        <dbReference type="ChEBI" id="CHEBI:57705"/>
        <dbReference type="ChEBI" id="CHEBI:58223"/>
        <dbReference type="ChEBI" id="CHEBI:61387"/>
        <dbReference type="ChEBI" id="CHEBI:61388"/>
        <dbReference type="EC" id="2.4.1.227"/>
    </reaction>
</comment>
<evidence type="ECO:0000256" key="4">
    <source>
        <dbReference type="ARBA" id="ARBA00022679"/>
    </source>
</evidence>
<evidence type="ECO:0000259" key="12">
    <source>
        <dbReference type="Pfam" id="PF03033"/>
    </source>
</evidence>
<comment type="caution">
    <text evidence="14">The sequence shown here is derived from an EMBL/GenBank/DDBJ whole genome shotgun (WGS) entry which is preliminary data.</text>
</comment>
<dbReference type="InterPro" id="IPR004276">
    <property type="entry name" value="GlycoTrans_28_N"/>
</dbReference>
<dbReference type="InterPro" id="IPR006009">
    <property type="entry name" value="GlcNAc_MurG"/>
</dbReference>
<sequence length="358" mass="39746">MVSESKKVMLTGGGTVGHVMLNKLLIPEFQKQNIEPHYIGSKKGIEKDIISELDIPYHEISSGKLRRYLSFENLKDIFKVLKGVTDAKKILKREQPLFVFSKGGFVSVPVVLAAAAKDVPVYIHESDLTPGLANRIASKFATKVFCTFEATAEQFTDAKAEYLGPVIRPDLQEGNKDEGYALTGFNSDKPVVIIMGGSLGAKKINDFVHEHIDVLTEKYQLIHLTGKGNMNKKIQKAGYKQFEFAGDELADLLAISDIVLSRSGSNAIFELLLAKKPMILIPLGLDQSRGDQIQNAKHFKKEGYAEVLKEEDLNLENLQEKLEFIEENYGDITSKMTQFKHGFNPAELADKLIGEASV</sequence>
<gene>
    <name evidence="10" type="primary">murG</name>
    <name evidence="14" type="ORF">DFR63_0615</name>
</gene>
<keyword evidence="15" id="KW-1185">Reference proteome</keyword>
<dbReference type="NCBIfam" id="NF009102">
    <property type="entry name" value="PRK12446.1"/>
    <property type="match status" value="1"/>
</dbReference>
<comment type="pathway">
    <text evidence="10">Cell wall biogenesis; peptidoglycan biosynthesis.</text>
</comment>
<evidence type="ECO:0000256" key="8">
    <source>
        <dbReference type="ARBA" id="ARBA00023306"/>
    </source>
</evidence>
<dbReference type="InterPro" id="IPR007235">
    <property type="entry name" value="Glyco_trans_28_C"/>
</dbReference>
<reference evidence="14 15" key="1">
    <citation type="submission" date="2018-08" db="EMBL/GenBank/DDBJ databases">
        <title>Genomic Encyclopedia of Type Strains, Phase IV (KMG-IV): sequencing the most valuable type-strain genomes for metagenomic binning, comparative biology and taxonomic classification.</title>
        <authorList>
            <person name="Goeker M."/>
        </authorList>
    </citation>
    <scope>NUCLEOTIDE SEQUENCE [LARGE SCALE GENOMIC DNA]</scope>
    <source>
        <strain evidence="14 15">DSM 17274</strain>
    </source>
</reference>
<feature type="domain" description="Glycosyl transferase family 28 C-terminal" evidence="13">
    <location>
        <begin position="191"/>
        <end position="340"/>
    </location>
</feature>
<dbReference type="GO" id="GO:0008360">
    <property type="term" value="P:regulation of cell shape"/>
    <property type="evidence" value="ECO:0007669"/>
    <property type="project" value="UniProtKB-KW"/>
</dbReference>
<evidence type="ECO:0000256" key="7">
    <source>
        <dbReference type="ARBA" id="ARBA00023136"/>
    </source>
</evidence>
<dbReference type="Pfam" id="PF04101">
    <property type="entry name" value="Glyco_tran_28_C"/>
    <property type="match status" value="1"/>
</dbReference>
<dbReference type="EC" id="2.4.1.227" evidence="10"/>
<comment type="similarity">
    <text evidence="10">Belongs to the glycosyltransferase 28 family. MurG subfamily.</text>
</comment>
<dbReference type="RefSeq" id="WP_115884265.1">
    <property type="nucleotide sequence ID" value="NZ_CBCSHX010000001.1"/>
</dbReference>
<evidence type="ECO:0000259" key="13">
    <source>
        <dbReference type="Pfam" id="PF04101"/>
    </source>
</evidence>
<keyword evidence="3 10" id="KW-0328">Glycosyltransferase</keyword>
<feature type="coiled-coil region" evidence="11">
    <location>
        <begin position="301"/>
        <end position="335"/>
    </location>
</feature>
<dbReference type="HAMAP" id="MF_00033">
    <property type="entry name" value="MurG"/>
    <property type="match status" value="1"/>
</dbReference>
<protein>
    <recommendedName>
        <fullName evidence="10">UDP-N-acetylglucosamine--N-acetylmuramyl-(pentapeptide) pyrophosphoryl-undecaprenol N-acetylglucosamine transferase</fullName>
        <ecNumber evidence="10">2.4.1.227</ecNumber>
    </recommendedName>
    <alternativeName>
        <fullName evidence="10">Undecaprenyl-PP-MurNAc-pentapeptide-UDPGlcNAc GlcNAc transferase</fullName>
    </alternativeName>
</protein>
<evidence type="ECO:0000256" key="11">
    <source>
        <dbReference type="SAM" id="Coils"/>
    </source>
</evidence>
<name>A0A3E0B0W3_9STAP</name>